<keyword evidence="3" id="KW-1185">Reference proteome</keyword>
<feature type="domain" description="Reverse transcriptase/retrotransposon-derived protein RNase H-like" evidence="2">
    <location>
        <begin position="3"/>
        <end position="56"/>
    </location>
</feature>
<dbReference type="Proteomes" id="UP000887565">
    <property type="component" value="Unplaced"/>
</dbReference>
<dbReference type="InterPro" id="IPR043502">
    <property type="entry name" value="DNA/RNA_pol_sf"/>
</dbReference>
<dbReference type="InterPro" id="IPR050951">
    <property type="entry name" value="Retrovirus_Pol_polyprotein"/>
</dbReference>
<sequence>MATEEHHAAFEGTKTALTSSPFLRYLVYDGKAQFVIQTDASTTTIGAILNDDGDKTPILNMEDLTAKIFRKDFHPAGALLATDLTVTDILPAAATPPMEVDVDVNAITRAMTRKTISQPTLSDSMPLVANYVPPPVQTITTTSQEEKYTADDRDNWERYLPYLVFTYNATPHTARQHSPFSILRGYELHITLDYDCAR</sequence>
<dbReference type="SUPFAM" id="SSF56672">
    <property type="entry name" value="DNA/RNA polymerases"/>
    <property type="match status" value="1"/>
</dbReference>
<proteinExistence type="predicted"/>
<dbReference type="Pfam" id="PF17919">
    <property type="entry name" value="RT_RNaseH_2"/>
    <property type="match status" value="1"/>
</dbReference>
<evidence type="ECO:0000259" key="2">
    <source>
        <dbReference type="Pfam" id="PF17919"/>
    </source>
</evidence>
<evidence type="ECO:0000313" key="4">
    <source>
        <dbReference type="WBParaSite" id="nRc.2.0.1.t19891-RA"/>
    </source>
</evidence>
<keyword evidence="1" id="KW-0511">Multifunctional enzyme</keyword>
<protein>
    <submittedName>
        <fullName evidence="4">Reverse transcriptase/retrotransposon-derived protein RNase H-like domain-containing protein</fullName>
    </submittedName>
</protein>
<dbReference type="AlphaFoldDB" id="A0A915J0A3"/>
<dbReference type="GO" id="GO:0003824">
    <property type="term" value="F:catalytic activity"/>
    <property type="evidence" value="ECO:0007669"/>
    <property type="project" value="UniProtKB-KW"/>
</dbReference>
<evidence type="ECO:0000313" key="3">
    <source>
        <dbReference type="Proteomes" id="UP000887565"/>
    </source>
</evidence>
<evidence type="ECO:0000256" key="1">
    <source>
        <dbReference type="ARBA" id="ARBA00023268"/>
    </source>
</evidence>
<organism evidence="3 4">
    <name type="scientific">Romanomermis culicivorax</name>
    <name type="common">Nematode worm</name>
    <dbReference type="NCBI Taxonomy" id="13658"/>
    <lineage>
        <taxon>Eukaryota</taxon>
        <taxon>Metazoa</taxon>
        <taxon>Ecdysozoa</taxon>
        <taxon>Nematoda</taxon>
        <taxon>Enoplea</taxon>
        <taxon>Dorylaimia</taxon>
        <taxon>Mermithida</taxon>
        <taxon>Mermithoidea</taxon>
        <taxon>Mermithidae</taxon>
        <taxon>Romanomermis</taxon>
    </lineage>
</organism>
<name>A0A915J0A3_ROMCU</name>
<dbReference type="PANTHER" id="PTHR37984">
    <property type="entry name" value="PROTEIN CBG26694"/>
    <property type="match status" value="1"/>
</dbReference>
<dbReference type="GO" id="GO:0003676">
    <property type="term" value="F:nucleic acid binding"/>
    <property type="evidence" value="ECO:0007669"/>
    <property type="project" value="InterPro"/>
</dbReference>
<dbReference type="PANTHER" id="PTHR37984:SF5">
    <property type="entry name" value="PROTEIN NYNRIN-LIKE"/>
    <property type="match status" value="1"/>
</dbReference>
<reference evidence="4" key="1">
    <citation type="submission" date="2022-11" db="UniProtKB">
        <authorList>
            <consortium name="WormBaseParasite"/>
        </authorList>
    </citation>
    <scope>IDENTIFICATION</scope>
</reference>
<dbReference type="GO" id="GO:0006259">
    <property type="term" value="P:DNA metabolic process"/>
    <property type="evidence" value="ECO:0007669"/>
    <property type="project" value="UniProtKB-ARBA"/>
</dbReference>
<dbReference type="InterPro" id="IPR036397">
    <property type="entry name" value="RNaseH_sf"/>
</dbReference>
<dbReference type="WBParaSite" id="nRc.2.0.1.t19891-RA">
    <property type="protein sequence ID" value="nRc.2.0.1.t19891-RA"/>
    <property type="gene ID" value="nRc.2.0.1.g19891"/>
</dbReference>
<accession>A0A915J0A3</accession>
<dbReference type="InterPro" id="IPR041577">
    <property type="entry name" value="RT_RNaseH_2"/>
</dbReference>
<dbReference type="Gene3D" id="3.30.420.10">
    <property type="entry name" value="Ribonuclease H-like superfamily/Ribonuclease H"/>
    <property type="match status" value="1"/>
</dbReference>